<name>A0A6A3N5M4_9STRA</name>
<sequence length="241" mass="26695">MSLDFARKLKLKLRRGYRLRVSGFGDAPKYATAKATIKLTLGVGVIYVMDIWVGNIGAGLDCLPGMDFMIAAGVRLCARKGVFRLPDEESLFLVGGIELVHVGLEIDVSLAETVRLQPGRSVMLPVKCHQAEPDKTMEGAGRGDQSVTQFIYGPERNPKAVKVVNISDQVARVTQHTVVACLVENERFPQGKCFVRPRSRKYREWSALVYAAEPSAEYLRLEELVARQAELRGPPVVERPT</sequence>
<dbReference type="AlphaFoldDB" id="A0A6A3N5M4"/>
<comment type="caution">
    <text evidence="1">The sequence shown here is derived from an EMBL/GenBank/DDBJ whole genome shotgun (WGS) entry which is preliminary data.</text>
</comment>
<dbReference type="Proteomes" id="UP000429607">
    <property type="component" value="Unassembled WGS sequence"/>
</dbReference>
<evidence type="ECO:0000313" key="2">
    <source>
        <dbReference type="Proteomes" id="UP000429607"/>
    </source>
</evidence>
<gene>
    <name evidence="1" type="ORF">PR001_g7833</name>
</gene>
<reference evidence="1 2" key="1">
    <citation type="submission" date="2018-09" db="EMBL/GenBank/DDBJ databases">
        <title>Genomic investigation of the strawberry pathogen Phytophthora fragariae indicates pathogenicity is determined by transcriptional variation in three key races.</title>
        <authorList>
            <person name="Adams T.M."/>
            <person name="Armitage A.D."/>
            <person name="Sobczyk M.K."/>
            <person name="Bates H.J."/>
            <person name="Dunwell J.M."/>
            <person name="Nellist C.F."/>
            <person name="Harrison R.J."/>
        </authorList>
    </citation>
    <scope>NUCLEOTIDE SEQUENCE [LARGE SCALE GENOMIC DNA]</scope>
    <source>
        <strain evidence="1 2">SCRP249</strain>
    </source>
</reference>
<protein>
    <submittedName>
        <fullName evidence="1">Uncharacterized protein</fullName>
    </submittedName>
</protein>
<dbReference type="EMBL" id="QXFV01000400">
    <property type="protein sequence ID" value="KAE9038718.1"/>
    <property type="molecule type" value="Genomic_DNA"/>
</dbReference>
<proteinExistence type="predicted"/>
<evidence type="ECO:0000313" key="1">
    <source>
        <dbReference type="EMBL" id="KAE9038718.1"/>
    </source>
</evidence>
<accession>A0A6A3N5M4</accession>
<organism evidence="1 2">
    <name type="scientific">Phytophthora rubi</name>
    <dbReference type="NCBI Taxonomy" id="129364"/>
    <lineage>
        <taxon>Eukaryota</taxon>
        <taxon>Sar</taxon>
        <taxon>Stramenopiles</taxon>
        <taxon>Oomycota</taxon>
        <taxon>Peronosporomycetes</taxon>
        <taxon>Peronosporales</taxon>
        <taxon>Peronosporaceae</taxon>
        <taxon>Phytophthora</taxon>
    </lineage>
</organism>